<dbReference type="SMART" id="SM00943">
    <property type="entry name" value="Prim-Pol"/>
    <property type="match status" value="1"/>
</dbReference>
<gene>
    <name evidence="2" type="ORF">ACFO5X_24300</name>
</gene>
<evidence type="ECO:0000259" key="1">
    <source>
        <dbReference type="SMART" id="SM00943"/>
    </source>
</evidence>
<reference evidence="3" key="1">
    <citation type="journal article" date="2019" name="Int. J. Syst. Evol. Microbiol.">
        <title>The Global Catalogue of Microorganisms (GCM) 10K type strain sequencing project: providing services to taxonomists for standard genome sequencing and annotation.</title>
        <authorList>
            <consortium name="The Broad Institute Genomics Platform"/>
            <consortium name="The Broad Institute Genome Sequencing Center for Infectious Disease"/>
            <person name="Wu L."/>
            <person name="Ma J."/>
        </authorList>
    </citation>
    <scope>NUCLEOTIDE SEQUENCE [LARGE SCALE GENOMIC DNA]</scope>
    <source>
        <strain evidence="3">CGMCC 4.7283</strain>
    </source>
</reference>
<accession>A0ABV9KNF9</accession>
<dbReference type="Pfam" id="PF08708">
    <property type="entry name" value="PriCT_1"/>
    <property type="match status" value="1"/>
</dbReference>
<dbReference type="InterPro" id="IPR014820">
    <property type="entry name" value="PriCT_1"/>
</dbReference>
<proteinExistence type="predicted"/>
<dbReference type="RefSeq" id="WP_380722500.1">
    <property type="nucleotide sequence ID" value="NZ_JBHSGI010000034.1"/>
</dbReference>
<dbReference type="SUPFAM" id="SSF56747">
    <property type="entry name" value="Prim-pol domain"/>
    <property type="match status" value="1"/>
</dbReference>
<evidence type="ECO:0000313" key="3">
    <source>
        <dbReference type="Proteomes" id="UP001595973"/>
    </source>
</evidence>
<name>A0ABV9KNF9_9RHOB</name>
<organism evidence="2 3">
    <name type="scientific">Seohaeicola nanhaiensis</name>
    <dbReference type="NCBI Taxonomy" id="1387282"/>
    <lineage>
        <taxon>Bacteria</taxon>
        <taxon>Pseudomonadati</taxon>
        <taxon>Pseudomonadota</taxon>
        <taxon>Alphaproteobacteria</taxon>
        <taxon>Rhodobacterales</taxon>
        <taxon>Roseobacteraceae</taxon>
        <taxon>Seohaeicola</taxon>
    </lineage>
</organism>
<feature type="domain" description="DNA primase/polymerase bifunctional N-terminal" evidence="1">
    <location>
        <begin position="11"/>
        <end position="159"/>
    </location>
</feature>
<comment type="caution">
    <text evidence="2">The sequence shown here is derived from an EMBL/GenBank/DDBJ whole genome shotgun (WGS) entry which is preliminary data.</text>
</comment>
<dbReference type="Proteomes" id="UP001595973">
    <property type="component" value="Unassembled WGS sequence"/>
</dbReference>
<sequence length="333" mass="36470">MNAARIFAAHAHEYAEAGLPAFPVDARHKRPAVKGWQFATPQRARIWAADARLGDADGLGIVMGQASGLTEIDVDGVGEAWLAVVLERFGGTPLTVRTASGKSKAWYRHNGEGRRIRPFPGQPIDVLGAGFSIAPPSWREDLGASYAFRTGGLAALDGLPVIKPGALDTGFSRAAEGVQQGERNHALWRYCMTQARHCDDLDALSDVAATWASAFPDPLSASEVQRCARSAWGYETTGRNFLGLIKPQVTEGDRRMDALIDNPDAFTLLMLFQRWHGSRPSFRIAPTAMSEAKQPPWHHTRIARARDTLIERGFVEEIKPPVRGKRPGLYRLA</sequence>
<protein>
    <submittedName>
        <fullName evidence="2">Bifunctional DNA primase/polymerase</fullName>
    </submittedName>
</protein>
<dbReference type="InterPro" id="IPR015330">
    <property type="entry name" value="DNA_primase/pol_bifunc_N"/>
</dbReference>
<keyword evidence="3" id="KW-1185">Reference proteome</keyword>
<dbReference type="EMBL" id="JBHSGI010000034">
    <property type="protein sequence ID" value="MFC4671695.1"/>
    <property type="molecule type" value="Genomic_DNA"/>
</dbReference>
<dbReference type="Pfam" id="PF09250">
    <property type="entry name" value="Prim-Pol"/>
    <property type="match status" value="1"/>
</dbReference>
<evidence type="ECO:0000313" key="2">
    <source>
        <dbReference type="EMBL" id="MFC4671695.1"/>
    </source>
</evidence>